<evidence type="ECO:0000259" key="8">
    <source>
        <dbReference type="Pfam" id="PF00931"/>
    </source>
</evidence>
<reference evidence="12 13" key="1">
    <citation type="submission" date="2024-02" db="EMBL/GenBank/DDBJ databases">
        <authorList>
            <person name="Vignale AGUSTIN F."/>
            <person name="Sosa J E."/>
            <person name="Modenutti C."/>
        </authorList>
    </citation>
    <scope>NUCLEOTIDE SEQUENCE [LARGE SCALE GENOMIC DNA]</scope>
</reference>
<dbReference type="InterPro" id="IPR050905">
    <property type="entry name" value="Plant_NBS-LRR"/>
</dbReference>
<dbReference type="Pfam" id="PF23247">
    <property type="entry name" value="LRR_RPS2"/>
    <property type="match status" value="1"/>
</dbReference>
<dbReference type="AlphaFoldDB" id="A0ABC8S051"/>
<evidence type="ECO:0000256" key="6">
    <source>
        <dbReference type="ARBA" id="ARBA00022840"/>
    </source>
</evidence>
<dbReference type="InterPro" id="IPR042197">
    <property type="entry name" value="Apaf_helical"/>
</dbReference>
<dbReference type="PANTHER" id="PTHR33463">
    <property type="entry name" value="NB-ARC DOMAIN-CONTAINING PROTEIN-RELATED"/>
    <property type="match status" value="1"/>
</dbReference>
<keyword evidence="2" id="KW-0433">Leucine-rich repeat</keyword>
<dbReference type="Pfam" id="PF23598">
    <property type="entry name" value="LRR_14"/>
    <property type="match status" value="1"/>
</dbReference>
<gene>
    <name evidence="12" type="ORF">ILEXP_LOCUS18432</name>
</gene>
<dbReference type="SUPFAM" id="SSF52058">
    <property type="entry name" value="L domain-like"/>
    <property type="match status" value="1"/>
</dbReference>
<dbReference type="PRINTS" id="PR00364">
    <property type="entry name" value="DISEASERSIST"/>
</dbReference>
<feature type="domain" description="NB-ARC" evidence="8">
    <location>
        <begin position="188"/>
        <end position="299"/>
    </location>
</feature>
<dbReference type="Pfam" id="PF23559">
    <property type="entry name" value="WHD_DRP"/>
    <property type="match status" value="1"/>
</dbReference>
<organism evidence="12 13">
    <name type="scientific">Ilex paraguariensis</name>
    <name type="common">yerba mate</name>
    <dbReference type="NCBI Taxonomy" id="185542"/>
    <lineage>
        <taxon>Eukaryota</taxon>
        <taxon>Viridiplantae</taxon>
        <taxon>Streptophyta</taxon>
        <taxon>Embryophyta</taxon>
        <taxon>Tracheophyta</taxon>
        <taxon>Spermatophyta</taxon>
        <taxon>Magnoliopsida</taxon>
        <taxon>eudicotyledons</taxon>
        <taxon>Gunneridae</taxon>
        <taxon>Pentapetalae</taxon>
        <taxon>asterids</taxon>
        <taxon>campanulids</taxon>
        <taxon>Aquifoliales</taxon>
        <taxon>Aquifoliaceae</taxon>
        <taxon>Ilex</taxon>
    </lineage>
</organism>
<dbReference type="EMBL" id="CAUOFW020002014">
    <property type="protein sequence ID" value="CAK9150293.1"/>
    <property type="molecule type" value="Genomic_DNA"/>
</dbReference>
<dbReference type="InterPro" id="IPR036388">
    <property type="entry name" value="WH-like_DNA-bd_sf"/>
</dbReference>
<keyword evidence="6" id="KW-0067">ATP-binding</keyword>
<evidence type="ECO:0000259" key="9">
    <source>
        <dbReference type="Pfam" id="PF23247"/>
    </source>
</evidence>
<dbReference type="InterPro" id="IPR002182">
    <property type="entry name" value="NB-ARC"/>
</dbReference>
<evidence type="ECO:0000256" key="7">
    <source>
        <dbReference type="SAM" id="Coils"/>
    </source>
</evidence>
<keyword evidence="7" id="KW-0175">Coiled coil</keyword>
<evidence type="ECO:0000313" key="13">
    <source>
        <dbReference type="Proteomes" id="UP001642360"/>
    </source>
</evidence>
<feature type="coiled-coil region" evidence="7">
    <location>
        <begin position="30"/>
        <end position="64"/>
    </location>
</feature>
<comment type="similarity">
    <text evidence="1">Belongs to the disease resistance NB-LRR family.</text>
</comment>
<name>A0ABC8S051_9AQUA</name>
<dbReference type="Gene3D" id="3.40.50.300">
    <property type="entry name" value="P-loop containing nucleotide triphosphate hydrolases"/>
    <property type="match status" value="1"/>
</dbReference>
<dbReference type="Proteomes" id="UP001642360">
    <property type="component" value="Unassembled WGS sequence"/>
</dbReference>
<dbReference type="SUPFAM" id="SSF52540">
    <property type="entry name" value="P-loop containing nucleoside triphosphate hydrolases"/>
    <property type="match status" value="1"/>
</dbReference>
<dbReference type="Gene3D" id="3.80.10.10">
    <property type="entry name" value="Ribonuclease Inhibitor"/>
    <property type="match status" value="2"/>
</dbReference>
<dbReference type="FunFam" id="1.10.10.10:FF:000322">
    <property type="entry name" value="Probable disease resistance protein At1g63360"/>
    <property type="match status" value="1"/>
</dbReference>
<keyword evidence="5" id="KW-0611">Plant defense</keyword>
<dbReference type="Gene3D" id="1.10.10.10">
    <property type="entry name" value="Winged helix-like DNA-binding domain superfamily/Winged helix DNA-binding domain"/>
    <property type="match status" value="1"/>
</dbReference>
<dbReference type="InterPro" id="IPR055414">
    <property type="entry name" value="LRR_R13L4/SHOC2-like"/>
</dbReference>
<dbReference type="Pfam" id="PF00931">
    <property type="entry name" value="NB-ARC"/>
    <property type="match status" value="1"/>
</dbReference>
<evidence type="ECO:0000256" key="1">
    <source>
        <dbReference type="ARBA" id="ARBA00008894"/>
    </source>
</evidence>
<keyword evidence="3" id="KW-0677">Repeat</keyword>
<dbReference type="InterPro" id="IPR058922">
    <property type="entry name" value="WHD_DRP"/>
</dbReference>
<evidence type="ECO:0000259" key="10">
    <source>
        <dbReference type="Pfam" id="PF23559"/>
    </source>
</evidence>
<sequence length="975" mass="109928">MQVAASVAGSLAAEPSRLLFGTVYARMQILFKFRSNLNSLEKQMENLISRRDDVKRELDAADREGKLPKALVDKWLSNVTKLEIEINTMRTSMADRSSNTCGCGLNCALRCKFSNRVVKMLEEVAQLLKDGDFPTGVAAVNHLPVPVEHIPGPSIEGQLTASRNLAKIMELLSDDKVRTIGIWGMGGVVSKKIDLKRVQMQLAERLKLVNLEESPEIMAKRLHERLEKEKKFLLILDDVWDAIDLDLLGVPLPEVDKGSKIILTSRSTQVCRQMMTDVNFKVDVLNDEESWQLFCQNAGAIAMLEPIKPSAEAVAKECGGLPLALKTVGKSMRGNTMVEVWDHALDALRMSMPSIEGIEDKLYRPIKWSYDLLQSEQLKSCFLCCCLYPEDFSIEVSELIQLWFAEGLLDKHQSYEALENQGMAIIGSLMDSCLLDPASQGDAVKMHDVVRDVAIWIASSTEDGIKSFIQSGIGLRQLPDNDLWKSSKRLSFVNNEITRLPDSVMLCPQASTLLLRGSRFLEKVPHSFLLGFQVLRILVLSGSCIRSLPDSLLQLGELRALLLRGCNDLQNLPPLEGLSRLQILDCSGTRISTLPEGMEKMTNLRQLDLSYTSHLKTINSGTLSKLSNLEFLNMRCSGYWWGMEENVKMGHAPFEEILRLERLTVLYIDLQTVPHSTSKDFTTWIQGLKKFGIFISDYGRRDHIVENSEGISFRPPHFVRRHVSLRNYNLSAARQSWWLLINATSVDICGCSYINLMLENLAMNSSRVGSFAGLKSLTIGKCKYGFQPGVGRDGAQFDMLPNLEHLHLFSLDFLDSLSDLVHYLGLKFSRLRLLEVIGCPQLKYLLSIGGSILVLRELKEIKVRSCEKFDELFRYGSSGQIMDEEPVVPNLKMLELKGLPKLETLCKENELLQQLEQLEVLECNLVRKLPLTVQKANNIKEIRGEQQWWSQLEWDEEGAKSSLELYFTSIMVNPC</sequence>
<dbReference type="GO" id="GO:0006952">
    <property type="term" value="P:defense response"/>
    <property type="evidence" value="ECO:0007669"/>
    <property type="project" value="UniProtKB-KW"/>
</dbReference>
<evidence type="ECO:0008006" key="14">
    <source>
        <dbReference type="Google" id="ProtNLM"/>
    </source>
</evidence>
<evidence type="ECO:0000256" key="3">
    <source>
        <dbReference type="ARBA" id="ARBA00022737"/>
    </source>
</evidence>
<feature type="domain" description="Disease resistance protein At4g27190-like leucine-rich repeats" evidence="9">
    <location>
        <begin position="826"/>
        <end position="933"/>
    </location>
</feature>
<evidence type="ECO:0000259" key="11">
    <source>
        <dbReference type="Pfam" id="PF23598"/>
    </source>
</evidence>
<feature type="domain" description="Disease resistance R13L4/SHOC-2-like LRR" evidence="11">
    <location>
        <begin position="529"/>
        <end position="805"/>
    </location>
</feature>
<dbReference type="InterPro" id="IPR057135">
    <property type="entry name" value="At4g27190-like_LRR"/>
</dbReference>
<evidence type="ECO:0000256" key="4">
    <source>
        <dbReference type="ARBA" id="ARBA00022741"/>
    </source>
</evidence>
<dbReference type="Gene3D" id="1.10.8.430">
    <property type="entry name" value="Helical domain of apoptotic protease-activating factors"/>
    <property type="match status" value="1"/>
</dbReference>
<evidence type="ECO:0000256" key="5">
    <source>
        <dbReference type="ARBA" id="ARBA00022821"/>
    </source>
</evidence>
<keyword evidence="13" id="KW-1185">Reference proteome</keyword>
<protein>
    <recommendedName>
        <fullName evidence="14">Disease resistance protein</fullName>
    </recommendedName>
</protein>
<comment type="caution">
    <text evidence="12">The sequence shown here is derived from an EMBL/GenBank/DDBJ whole genome shotgun (WGS) entry which is preliminary data.</text>
</comment>
<evidence type="ECO:0000256" key="2">
    <source>
        <dbReference type="ARBA" id="ARBA00022614"/>
    </source>
</evidence>
<dbReference type="InterPro" id="IPR027417">
    <property type="entry name" value="P-loop_NTPase"/>
</dbReference>
<keyword evidence="4" id="KW-0547">Nucleotide-binding</keyword>
<dbReference type="InterPro" id="IPR032675">
    <property type="entry name" value="LRR_dom_sf"/>
</dbReference>
<dbReference type="PANTHER" id="PTHR33463:SF202">
    <property type="entry name" value="NB-ARC DOMAIN-CONTAINING PROTEIN"/>
    <property type="match status" value="1"/>
</dbReference>
<evidence type="ECO:0000313" key="12">
    <source>
        <dbReference type="EMBL" id="CAK9150293.1"/>
    </source>
</evidence>
<feature type="domain" description="Disease resistance protein winged helix" evidence="10">
    <location>
        <begin position="387"/>
        <end position="454"/>
    </location>
</feature>
<accession>A0ABC8S051</accession>
<proteinExistence type="inferred from homology"/>
<dbReference type="GO" id="GO:0005524">
    <property type="term" value="F:ATP binding"/>
    <property type="evidence" value="ECO:0007669"/>
    <property type="project" value="UniProtKB-KW"/>
</dbReference>